<sequence length="443" mass="49976">MADPPARGAIWRFGFPTLVNYNDNALDCGGYEVLQRTGRCGVCGDSVEGPRDNEAGGQYASGTIVKSYPLGTSVIPITIETMEFKPGYFEFRLCPHNDLTTAVTQTCLDKHLLRLEEGTIESHGTQFRIPYHQSHIYTINAHVPEGISCSQCVLQWTYSSGADGRFTFHSTQKTFQEAEAACQAQGQHLVKIDSADKYKEVKDFGSKLIRHTQTYPQLELSSSSSDLRISTMAYLWHISLFLLSVYLHPVESCVVASECEANAGANSCSSNGTSHWACISKLCECRSHDTSIFKYHTDYHSYDYAKDICLRENSQLVKVDSKAKYDLLVQFLDSQRSLSDCWIGLKEDETQISRHIYRFQDGEISTFFQWYSGEPNSQSSDFCVRLDKDNKRMRTTTCRDRRPFVCEKVQEIGCTAKTDCKYKCATVPEYHCIDHKCSCAPLG</sequence>
<comment type="caution">
    <text evidence="2">The sequence shown here is derived from an EMBL/GenBank/DDBJ whole genome shotgun (WGS) entry which is preliminary data.</text>
</comment>
<feature type="domain" description="C-type lectin" evidence="1">
    <location>
        <begin position="288"/>
        <end position="407"/>
    </location>
</feature>
<evidence type="ECO:0000313" key="2">
    <source>
        <dbReference type="EMBL" id="KAK3087488.1"/>
    </source>
</evidence>
<dbReference type="PROSITE" id="PS50041">
    <property type="entry name" value="C_TYPE_LECTIN_2"/>
    <property type="match status" value="1"/>
</dbReference>
<dbReference type="InterPro" id="IPR016186">
    <property type="entry name" value="C-type_lectin-like/link_sf"/>
</dbReference>
<dbReference type="InterPro" id="IPR016187">
    <property type="entry name" value="CTDL_fold"/>
</dbReference>
<evidence type="ECO:0000259" key="1">
    <source>
        <dbReference type="PROSITE" id="PS50041"/>
    </source>
</evidence>
<keyword evidence="3" id="KW-1185">Reference proteome</keyword>
<dbReference type="Pfam" id="PF03067">
    <property type="entry name" value="LPMO_10"/>
    <property type="match status" value="1"/>
</dbReference>
<dbReference type="InterPro" id="IPR004302">
    <property type="entry name" value="Cellulose/chitin-bd_N"/>
</dbReference>
<dbReference type="PANTHER" id="PTHR22801:SF63">
    <property type="entry name" value="C-TYPE LECTIN DOMAIN-CONTAINING PROTEIN"/>
    <property type="match status" value="1"/>
</dbReference>
<gene>
    <name evidence="2" type="ORF">FSP39_006573</name>
</gene>
<dbReference type="InterPro" id="IPR001304">
    <property type="entry name" value="C-type_lectin-like"/>
</dbReference>
<name>A0AA88XTP2_PINIB</name>
<protein>
    <recommendedName>
        <fullName evidence="1">C-type lectin domain-containing protein</fullName>
    </recommendedName>
</protein>
<reference evidence="2" key="1">
    <citation type="submission" date="2019-08" db="EMBL/GenBank/DDBJ databases">
        <title>The improved chromosome-level genome for the pearl oyster Pinctada fucata martensii using PacBio sequencing and Hi-C.</title>
        <authorList>
            <person name="Zheng Z."/>
        </authorList>
    </citation>
    <scope>NUCLEOTIDE SEQUENCE</scope>
    <source>
        <strain evidence="2">ZZ-2019</strain>
        <tissue evidence="2">Adductor muscle</tissue>
    </source>
</reference>
<proteinExistence type="predicted"/>
<evidence type="ECO:0000313" key="3">
    <source>
        <dbReference type="Proteomes" id="UP001186944"/>
    </source>
</evidence>
<dbReference type="CDD" id="cd00037">
    <property type="entry name" value="CLECT"/>
    <property type="match status" value="2"/>
</dbReference>
<organism evidence="2 3">
    <name type="scientific">Pinctada imbricata</name>
    <name type="common">Atlantic pearl-oyster</name>
    <name type="synonym">Pinctada martensii</name>
    <dbReference type="NCBI Taxonomy" id="66713"/>
    <lineage>
        <taxon>Eukaryota</taxon>
        <taxon>Metazoa</taxon>
        <taxon>Spiralia</taxon>
        <taxon>Lophotrochozoa</taxon>
        <taxon>Mollusca</taxon>
        <taxon>Bivalvia</taxon>
        <taxon>Autobranchia</taxon>
        <taxon>Pteriomorphia</taxon>
        <taxon>Pterioida</taxon>
        <taxon>Pterioidea</taxon>
        <taxon>Pteriidae</taxon>
        <taxon>Pinctada</taxon>
    </lineage>
</organism>
<dbReference type="SMART" id="SM00034">
    <property type="entry name" value="CLECT"/>
    <property type="match status" value="2"/>
</dbReference>
<dbReference type="AlphaFoldDB" id="A0AA88XTP2"/>
<accession>A0AA88XTP2</accession>
<dbReference type="Gene3D" id="3.10.100.10">
    <property type="entry name" value="Mannose-Binding Protein A, subunit A"/>
    <property type="match status" value="2"/>
</dbReference>
<dbReference type="InterPro" id="IPR050801">
    <property type="entry name" value="Ca-Dep_Lectins_ImmuneDev"/>
</dbReference>
<dbReference type="EMBL" id="VSWD01000011">
    <property type="protein sequence ID" value="KAK3087488.1"/>
    <property type="molecule type" value="Genomic_DNA"/>
</dbReference>
<dbReference type="PANTHER" id="PTHR22801">
    <property type="entry name" value="LITHOSTATHINE"/>
    <property type="match status" value="1"/>
</dbReference>
<dbReference type="Proteomes" id="UP001186944">
    <property type="component" value="Unassembled WGS sequence"/>
</dbReference>
<dbReference type="SUPFAM" id="SSF56436">
    <property type="entry name" value="C-type lectin-like"/>
    <property type="match status" value="2"/>
</dbReference>
<dbReference type="Pfam" id="PF00059">
    <property type="entry name" value="Lectin_C"/>
    <property type="match status" value="1"/>
</dbReference>